<evidence type="ECO:0000256" key="9">
    <source>
        <dbReference type="ARBA" id="ARBA00023136"/>
    </source>
</evidence>
<dbReference type="Pfam" id="PF03544">
    <property type="entry name" value="TonB_C"/>
    <property type="match status" value="1"/>
</dbReference>
<evidence type="ECO:0000256" key="3">
    <source>
        <dbReference type="ARBA" id="ARBA00022448"/>
    </source>
</evidence>
<dbReference type="EMBL" id="JBHSVR010000001">
    <property type="protein sequence ID" value="MFC6632710.1"/>
    <property type="molecule type" value="Genomic_DNA"/>
</dbReference>
<keyword evidence="3" id="KW-0813">Transport</keyword>
<reference evidence="14" key="1">
    <citation type="journal article" date="2019" name="Int. J. Syst. Evol. Microbiol.">
        <title>The Global Catalogue of Microorganisms (GCM) 10K type strain sequencing project: providing services to taxonomists for standard genome sequencing and annotation.</title>
        <authorList>
            <consortium name="The Broad Institute Genomics Platform"/>
            <consortium name="The Broad Institute Genome Sequencing Center for Infectious Disease"/>
            <person name="Wu L."/>
            <person name="Ma J."/>
        </authorList>
    </citation>
    <scope>NUCLEOTIDE SEQUENCE [LARGE SCALE GENOMIC DNA]</scope>
    <source>
        <strain evidence="14">CGMCC 1.13718</strain>
    </source>
</reference>
<dbReference type="PANTHER" id="PTHR33446:SF2">
    <property type="entry name" value="PROTEIN TONB"/>
    <property type="match status" value="1"/>
</dbReference>
<name>A0ABW1YMQ2_9GAMM</name>
<evidence type="ECO:0000256" key="10">
    <source>
        <dbReference type="SAM" id="MobiDB-lite"/>
    </source>
</evidence>
<evidence type="ECO:0000256" key="8">
    <source>
        <dbReference type="ARBA" id="ARBA00022989"/>
    </source>
</evidence>
<dbReference type="InterPro" id="IPR051045">
    <property type="entry name" value="TonB-dependent_transducer"/>
</dbReference>
<feature type="domain" description="TonB C-terminal" evidence="12">
    <location>
        <begin position="169"/>
        <end position="261"/>
    </location>
</feature>
<evidence type="ECO:0000259" key="12">
    <source>
        <dbReference type="PROSITE" id="PS52015"/>
    </source>
</evidence>
<evidence type="ECO:0000313" key="13">
    <source>
        <dbReference type="EMBL" id="MFC6632710.1"/>
    </source>
</evidence>
<keyword evidence="9 11" id="KW-0472">Membrane</keyword>
<evidence type="ECO:0000313" key="14">
    <source>
        <dbReference type="Proteomes" id="UP001596425"/>
    </source>
</evidence>
<gene>
    <name evidence="13" type="ORF">ACFQBM_05435</name>
</gene>
<dbReference type="PANTHER" id="PTHR33446">
    <property type="entry name" value="PROTEIN TONB-RELATED"/>
    <property type="match status" value="1"/>
</dbReference>
<dbReference type="RefSeq" id="WP_193191955.1">
    <property type="nucleotide sequence ID" value="NZ_JACZFR010000025.1"/>
</dbReference>
<feature type="transmembrane region" description="Helical" evidence="11">
    <location>
        <begin position="26"/>
        <end position="45"/>
    </location>
</feature>
<proteinExistence type="inferred from homology"/>
<accession>A0ABW1YMQ2</accession>
<dbReference type="InterPro" id="IPR037682">
    <property type="entry name" value="TonB_C"/>
</dbReference>
<organism evidence="13 14">
    <name type="scientific">Microbulbifer taiwanensis</name>
    <dbReference type="NCBI Taxonomy" id="986746"/>
    <lineage>
        <taxon>Bacteria</taxon>
        <taxon>Pseudomonadati</taxon>
        <taxon>Pseudomonadota</taxon>
        <taxon>Gammaproteobacteria</taxon>
        <taxon>Cellvibrionales</taxon>
        <taxon>Microbulbiferaceae</taxon>
        <taxon>Microbulbifer</taxon>
    </lineage>
</organism>
<evidence type="ECO:0000256" key="5">
    <source>
        <dbReference type="ARBA" id="ARBA00022519"/>
    </source>
</evidence>
<keyword evidence="6 11" id="KW-0812">Transmembrane</keyword>
<keyword evidence="14" id="KW-1185">Reference proteome</keyword>
<dbReference type="Proteomes" id="UP001596425">
    <property type="component" value="Unassembled WGS sequence"/>
</dbReference>
<keyword evidence="7" id="KW-0653">Protein transport</keyword>
<sequence>MPAIYTGRRTGPTAKKPFIGEETARWLSSLLIVLAVYAVPFAWWLRSSPAPEVSAPPAAAMVVELAPLPAAPPQPAEIPVDNERPEETPPPEPEPQKAEPEPEPVPEVEKAEAVIPPKEAPPEEEDPQPPEESPPPPSASQEAPQVDDVAAAPVRGVPSPGLDASRIPSWQNQLMLRLNEAKRYPTRARRYRQEGVTYLRFTMDRDGRVLEKSIDQGSGYRLLDREALALIERAQPLPKPPEALKGDTLEFVVPVEFFLNR</sequence>
<evidence type="ECO:0000256" key="1">
    <source>
        <dbReference type="ARBA" id="ARBA00004383"/>
    </source>
</evidence>
<keyword evidence="5" id="KW-0997">Cell inner membrane</keyword>
<keyword evidence="4" id="KW-1003">Cell membrane</keyword>
<comment type="subcellular location">
    <subcellularLocation>
        <location evidence="1">Cell inner membrane</location>
        <topology evidence="1">Single-pass membrane protein</topology>
        <orientation evidence="1">Periplasmic side</orientation>
    </subcellularLocation>
</comment>
<evidence type="ECO:0000256" key="6">
    <source>
        <dbReference type="ARBA" id="ARBA00022692"/>
    </source>
</evidence>
<keyword evidence="8 11" id="KW-1133">Transmembrane helix</keyword>
<evidence type="ECO:0000256" key="2">
    <source>
        <dbReference type="ARBA" id="ARBA00006555"/>
    </source>
</evidence>
<protein>
    <submittedName>
        <fullName evidence="13">Energy transducer TonB</fullName>
    </submittedName>
</protein>
<evidence type="ECO:0000256" key="4">
    <source>
        <dbReference type="ARBA" id="ARBA00022475"/>
    </source>
</evidence>
<dbReference type="PROSITE" id="PS52015">
    <property type="entry name" value="TONB_CTD"/>
    <property type="match status" value="1"/>
</dbReference>
<evidence type="ECO:0000256" key="11">
    <source>
        <dbReference type="SAM" id="Phobius"/>
    </source>
</evidence>
<dbReference type="InterPro" id="IPR006260">
    <property type="entry name" value="TonB/TolA_C"/>
</dbReference>
<comment type="caution">
    <text evidence="13">The sequence shown here is derived from an EMBL/GenBank/DDBJ whole genome shotgun (WGS) entry which is preliminary data.</text>
</comment>
<dbReference type="SUPFAM" id="SSF74653">
    <property type="entry name" value="TolA/TonB C-terminal domain"/>
    <property type="match status" value="1"/>
</dbReference>
<comment type="similarity">
    <text evidence="2">Belongs to the TonB family.</text>
</comment>
<dbReference type="Gene3D" id="3.30.1150.10">
    <property type="match status" value="1"/>
</dbReference>
<dbReference type="NCBIfam" id="TIGR01352">
    <property type="entry name" value="tonB_Cterm"/>
    <property type="match status" value="1"/>
</dbReference>
<evidence type="ECO:0000256" key="7">
    <source>
        <dbReference type="ARBA" id="ARBA00022927"/>
    </source>
</evidence>
<feature type="region of interest" description="Disordered" evidence="10">
    <location>
        <begin position="72"/>
        <end position="145"/>
    </location>
</feature>